<proteinExistence type="predicted"/>
<feature type="region of interest" description="Disordered" evidence="1">
    <location>
        <begin position="1"/>
        <end position="26"/>
    </location>
</feature>
<protein>
    <submittedName>
        <fullName evidence="2">Uncharacterized protein</fullName>
    </submittedName>
</protein>
<evidence type="ECO:0000256" key="1">
    <source>
        <dbReference type="SAM" id="MobiDB-lite"/>
    </source>
</evidence>
<feature type="compositionally biased region" description="Low complexity" evidence="1">
    <location>
        <begin position="16"/>
        <end position="26"/>
    </location>
</feature>
<dbReference type="Proteomes" id="UP000698752">
    <property type="component" value="Unassembled WGS sequence"/>
</dbReference>
<comment type="caution">
    <text evidence="2">The sequence shown here is derived from an EMBL/GenBank/DDBJ whole genome shotgun (WGS) entry which is preliminary data.</text>
</comment>
<name>A0ABS5EJY6_9PROT</name>
<keyword evidence="3" id="KW-1185">Reference proteome</keyword>
<evidence type="ECO:0000313" key="3">
    <source>
        <dbReference type="Proteomes" id="UP000698752"/>
    </source>
</evidence>
<dbReference type="EMBL" id="JAAEDI010000018">
    <property type="protein sequence ID" value="MBR0651349.1"/>
    <property type="molecule type" value="Genomic_DNA"/>
</dbReference>
<accession>A0ABS5EJY6</accession>
<organism evidence="2 3">
    <name type="scientific">Neoroseomonas terrae</name>
    <dbReference type="NCBI Taxonomy" id="424799"/>
    <lineage>
        <taxon>Bacteria</taxon>
        <taxon>Pseudomonadati</taxon>
        <taxon>Pseudomonadota</taxon>
        <taxon>Alphaproteobacteria</taxon>
        <taxon>Acetobacterales</taxon>
        <taxon>Acetobacteraceae</taxon>
        <taxon>Neoroseomonas</taxon>
    </lineage>
</organism>
<sequence length="96" mass="10337">MNADFNVFDPSAPGGAEQAQRAQQARQQRHAAVHAALSHPAGRAWLNAMLAEAYARPSYAPGDTFDAVAYREGRTAVLREIAQDLHAADQPTHTGE</sequence>
<reference evidence="3" key="1">
    <citation type="journal article" date="2021" name="Syst. Appl. Microbiol.">
        <title>Roseomonas hellenica sp. nov., isolated from roots of wild-growing Alkanna tinctoria.</title>
        <authorList>
            <person name="Rat A."/>
            <person name="Naranjo H.D."/>
            <person name="Lebbe L."/>
            <person name="Cnockaert M."/>
            <person name="Krigas N."/>
            <person name="Grigoriadou K."/>
            <person name="Maloupa E."/>
            <person name="Willems A."/>
        </authorList>
    </citation>
    <scope>NUCLEOTIDE SEQUENCE [LARGE SCALE GENOMIC DNA]</scope>
    <source>
        <strain evidence="3">LMG 31159</strain>
    </source>
</reference>
<evidence type="ECO:0000313" key="2">
    <source>
        <dbReference type="EMBL" id="MBR0651349.1"/>
    </source>
</evidence>
<gene>
    <name evidence="2" type="ORF">GXW78_16875</name>
</gene>
<dbReference type="RefSeq" id="WP_211870018.1">
    <property type="nucleotide sequence ID" value="NZ_JAAEDI010000018.1"/>
</dbReference>